<dbReference type="EMBL" id="CP118246">
    <property type="protein sequence ID" value="WDR03855.1"/>
    <property type="molecule type" value="Genomic_DNA"/>
</dbReference>
<evidence type="ECO:0000313" key="2">
    <source>
        <dbReference type="Proteomes" id="UP001220530"/>
    </source>
</evidence>
<keyword evidence="2" id="KW-1185">Reference proteome</keyword>
<sequence>MEKQIVGGGPKKVLYTLQTVGKMGLGKAAKALTSKNTCKACAYGMGGQRGGMTNETR</sequence>
<proteinExistence type="predicted"/>
<reference evidence="1 2" key="1">
    <citation type="submission" date="2023-02" db="EMBL/GenBank/DDBJ databases">
        <title>Devosia algicola sp. nov., isolated from the phycosphere of marine algae.</title>
        <authorList>
            <person name="Kim J.M."/>
            <person name="Lee J.K."/>
            <person name="Choi B.J."/>
            <person name="Bayburt H."/>
            <person name="Jeon C.O."/>
        </authorList>
    </citation>
    <scope>NUCLEOTIDE SEQUENCE [LARGE SCALE GENOMIC DNA]</scope>
    <source>
        <strain evidence="1 2">G20-9</strain>
    </source>
</reference>
<accession>A0ABY7YSL0</accession>
<gene>
    <name evidence="1" type="ORF">PSQ19_07415</name>
</gene>
<protein>
    <submittedName>
        <fullName evidence="1">Uncharacterized protein</fullName>
    </submittedName>
</protein>
<name>A0ABY7YSL0_9HYPH</name>
<dbReference type="RefSeq" id="WP_282220242.1">
    <property type="nucleotide sequence ID" value="NZ_CP118246.1"/>
</dbReference>
<organism evidence="1 2">
    <name type="scientific">Devosia algicola</name>
    <dbReference type="NCBI Taxonomy" id="3026418"/>
    <lineage>
        <taxon>Bacteria</taxon>
        <taxon>Pseudomonadati</taxon>
        <taxon>Pseudomonadota</taxon>
        <taxon>Alphaproteobacteria</taxon>
        <taxon>Hyphomicrobiales</taxon>
        <taxon>Devosiaceae</taxon>
        <taxon>Devosia</taxon>
    </lineage>
</organism>
<evidence type="ECO:0000313" key="1">
    <source>
        <dbReference type="EMBL" id="WDR03855.1"/>
    </source>
</evidence>
<dbReference type="Proteomes" id="UP001220530">
    <property type="component" value="Chromosome"/>
</dbReference>